<dbReference type="EMBL" id="CADCTT010000175">
    <property type="protein sequence ID" value="CAA9303316.1"/>
    <property type="molecule type" value="Genomic_DNA"/>
</dbReference>
<sequence length="1311" mass="137661">MADRAKLVYTDAALAAGVTSKRWAALTKLDLDIDTIRTWDPVLPRQKRVLVPIDVQAFVVPSSDPEGTVRVAGGDHDPEPFAPLEPKPAGVHLHWALPDALLRGKQVDGATSITLPALPDRWAVVRTLLPVGSRLAHVTGWVVDASTGSVTPLSSYAGTPAAAPEGTPTYTPLDGASGGTLLWSATYAGALHRFALHDDLADLPELAVIAPQGFHGGRAVYTVAGWWSDAGEDPLAVARSRPSLQSRVRSFGWHISPESPDDDDTPIDPQLEALHASAGLARPATSTPTVHVTPYAQQVTRYTDVSPAAAAPVAQVAAHYVGARATTYHSLLHGSVLGVPIDGALGVADDRPASVTGSAVGSDLDDVTAALAAPAFGVAEDARTSAERLMAAFTSGLLARITTPDGIRDLEEHEHADGFWSFPGRPLPAAVDDRLRADDSLAYGPTAVGRKGRGALAGSTPTSPRPDKALRAAVSWKAAGPRYVSVSSASTPAAAKPAVPTGAVPVKPGSARTVKKPPPRLFRPAPPIVAVRGLAPSARHHGDGLFDPEGLRCRWPGECRPGFEGTVDPTKIVPTLGSGAAPAEVLTVVREAVTLDPYASVWLARAGAPEQSWREREARVVAEHVRLFGESMTYDGSGSAALLASVRRPPQAGRESTWAAVSTASDHVGRELAAQVSRYSTAAGTPPSPVAITAWRQPWSPLYLEWEVRVVGRGSLSGWTLDGLDLSAADPRPADDVDRVLAGRSPLSTGIARSLGDAMTGWLTAENARDAAVPSQSQLSEADELALARLRDLIAPLDLVSASLDGMREQLLGIDYVGGAIVRQRASEDSGPAEKARPTASGLPVPLFGGTVELLRLRAVDTFGRVLDVPVDQTRTTRLLEVPGRPGTIAVRPRVQHGARWLFRLVDPGYALGADPLHAPEAYVDQLAGTAAVTPVSGYLLPDHMDESLEVFDRFGTPIGELRHDSVSDAVAFEPAPGRPVPPDAGPLTGIPGEFAGHAQHVGLLAAGLVRADVGARHATAPAARSALSALLRAVDTTSWSIDTFQAIGSPTVAGLVGRPVAVVRATLRLELPDDLDEVLVTEPGGPDARRAAFAALAAERFPVRLGDLGRSDDSLLGFFVDDDYTRFHVVDRVVAALARDSGRHRGHLGLLGAVDTPSLDPIEHPYLELEDTLQVVPGQVLRLTLLMLPAGKVHLTSGILPRKSLSLADDWVTPGLRRLVPSLRVGPVLVDPAEIRMPKVAALGEDQSFLRRTGPLTWKEDPIVSATSAAMLPRMPHEAQEGWIRVSAVEPPAGDPASPGSGTGGSGAPS</sequence>
<organism evidence="2">
    <name type="scientific">uncultured Friedmanniella sp</name>
    <dbReference type="NCBI Taxonomy" id="335381"/>
    <lineage>
        <taxon>Bacteria</taxon>
        <taxon>Bacillati</taxon>
        <taxon>Actinomycetota</taxon>
        <taxon>Actinomycetes</taxon>
        <taxon>Propionibacteriales</taxon>
        <taxon>Nocardioidaceae</taxon>
        <taxon>Friedmanniella</taxon>
        <taxon>environmental samples</taxon>
    </lineage>
</organism>
<name>A0A6J4KFE4_9ACTN</name>
<protein>
    <submittedName>
        <fullName evidence="2">Uncharacterized protein</fullName>
    </submittedName>
</protein>
<evidence type="ECO:0000313" key="2">
    <source>
        <dbReference type="EMBL" id="CAA9303316.1"/>
    </source>
</evidence>
<feature type="compositionally biased region" description="Low complexity" evidence="1">
    <location>
        <begin position="490"/>
        <end position="509"/>
    </location>
</feature>
<feature type="region of interest" description="Disordered" evidence="1">
    <location>
        <begin position="1288"/>
        <end position="1311"/>
    </location>
</feature>
<evidence type="ECO:0000256" key="1">
    <source>
        <dbReference type="SAM" id="MobiDB-lite"/>
    </source>
</evidence>
<feature type="region of interest" description="Disordered" evidence="1">
    <location>
        <begin position="490"/>
        <end position="522"/>
    </location>
</feature>
<feature type="region of interest" description="Disordered" evidence="1">
    <location>
        <begin position="443"/>
        <end position="467"/>
    </location>
</feature>
<feature type="compositionally biased region" description="Gly residues" evidence="1">
    <location>
        <begin position="1302"/>
        <end position="1311"/>
    </location>
</feature>
<gene>
    <name evidence="2" type="ORF">AVDCRST_MAG61-1220</name>
</gene>
<accession>A0A6J4KFE4</accession>
<feature type="compositionally biased region" description="Low complexity" evidence="1">
    <location>
        <begin position="1292"/>
        <end position="1301"/>
    </location>
</feature>
<proteinExistence type="predicted"/>
<reference evidence="2" key="1">
    <citation type="submission" date="2020-02" db="EMBL/GenBank/DDBJ databases">
        <authorList>
            <person name="Meier V. D."/>
        </authorList>
    </citation>
    <scope>NUCLEOTIDE SEQUENCE</scope>
    <source>
        <strain evidence="2">AVDCRST_MAG61</strain>
    </source>
</reference>